<comment type="similarity">
    <text evidence="2 6">Belongs to the UPF0677 family.</text>
</comment>
<comment type="function">
    <text evidence="1 6">Exhibits S-adenosyl-L-methionine-dependent methyltransferase activity.</text>
</comment>
<dbReference type="EMBL" id="JAAXPE010000031">
    <property type="protein sequence ID" value="NKY88578.1"/>
    <property type="molecule type" value="Genomic_DNA"/>
</dbReference>
<dbReference type="NCBIfam" id="TIGR00027">
    <property type="entry name" value="mthyl_TIGR00027"/>
    <property type="match status" value="1"/>
</dbReference>
<accession>A0A7X6M1L7</accession>
<dbReference type="RefSeq" id="WP_040718180.1">
    <property type="nucleotide sequence ID" value="NZ_CAWPHS010000025.1"/>
</dbReference>
<reference evidence="7 8" key="1">
    <citation type="submission" date="2020-04" db="EMBL/GenBank/DDBJ databases">
        <title>MicrobeNet Type strains.</title>
        <authorList>
            <person name="Nicholson A.C."/>
        </authorList>
    </citation>
    <scope>NUCLEOTIDE SEQUENCE [LARGE SCALE GENOMIC DNA]</scope>
    <source>
        <strain evidence="7 8">DSM 44445</strain>
    </source>
</reference>
<evidence type="ECO:0000256" key="5">
    <source>
        <dbReference type="ARBA" id="ARBA00022691"/>
    </source>
</evidence>
<keyword evidence="8" id="KW-1185">Reference proteome</keyword>
<dbReference type="GO" id="GO:0032259">
    <property type="term" value="P:methylation"/>
    <property type="evidence" value="ECO:0007669"/>
    <property type="project" value="UniProtKB-KW"/>
</dbReference>
<evidence type="ECO:0000313" key="8">
    <source>
        <dbReference type="Proteomes" id="UP000523447"/>
    </source>
</evidence>
<dbReference type="PANTHER" id="PTHR43619">
    <property type="entry name" value="S-ADENOSYL-L-METHIONINE-DEPENDENT METHYLTRANSFERASE YKTD-RELATED"/>
    <property type="match status" value="1"/>
</dbReference>
<proteinExistence type="inferred from homology"/>
<dbReference type="Proteomes" id="UP000523447">
    <property type="component" value="Unassembled WGS sequence"/>
</dbReference>
<dbReference type="InterPro" id="IPR007213">
    <property type="entry name" value="Ppm1/Ppm2/Tcmp"/>
</dbReference>
<gene>
    <name evidence="7" type="ORF">HGA07_23515</name>
</gene>
<evidence type="ECO:0000256" key="3">
    <source>
        <dbReference type="ARBA" id="ARBA00022603"/>
    </source>
</evidence>
<dbReference type="InterPro" id="IPR029063">
    <property type="entry name" value="SAM-dependent_MTases_sf"/>
</dbReference>
<organism evidence="7 8">
    <name type="scientific">Nocardia veterana</name>
    <dbReference type="NCBI Taxonomy" id="132249"/>
    <lineage>
        <taxon>Bacteria</taxon>
        <taxon>Bacillati</taxon>
        <taxon>Actinomycetota</taxon>
        <taxon>Actinomycetes</taxon>
        <taxon>Mycobacteriales</taxon>
        <taxon>Nocardiaceae</taxon>
        <taxon>Nocardia</taxon>
    </lineage>
</organism>
<dbReference type="Pfam" id="PF04072">
    <property type="entry name" value="LCM"/>
    <property type="match status" value="1"/>
</dbReference>
<dbReference type="EC" id="2.1.1.-" evidence="6"/>
<evidence type="ECO:0000256" key="2">
    <source>
        <dbReference type="ARBA" id="ARBA00008138"/>
    </source>
</evidence>
<dbReference type="Gene3D" id="3.40.50.150">
    <property type="entry name" value="Vaccinia Virus protein VP39"/>
    <property type="match status" value="1"/>
</dbReference>
<evidence type="ECO:0000256" key="1">
    <source>
        <dbReference type="ARBA" id="ARBA00003907"/>
    </source>
</evidence>
<evidence type="ECO:0000256" key="6">
    <source>
        <dbReference type="RuleBase" id="RU362030"/>
    </source>
</evidence>
<sequence length="277" mass="30217">MQVGQPSRTAMATAQARAYHQLADEPRIFTDPLAVLIVGGEAAARDNEFDRGVDPEFARRRRLFLATRSRFADDTVAEAVAAGIRQVVILGAGMDTAAYRNQHPDVRYFEVDHPDTQHWKRNRLAETGIDVPPTLTFTPVDFHRDSLADGLARAGFDRTAGAAFVWLGVLVYLELDAIRDTLRYMGTQGGGSVAVFDYSYPPDAAQQARGQRVARAGEPWVSFFTAEQMRAELESAGFTEIDDRAATAAMAAYTGDLATTPALSGPHLVRARTSAAR</sequence>
<dbReference type="SUPFAM" id="SSF53335">
    <property type="entry name" value="S-adenosyl-L-methionine-dependent methyltransferases"/>
    <property type="match status" value="1"/>
</dbReference>
<evidence type="ECO:0000256" key="4">
    <source>
        <dbReference type="ARBA" id="ARBA00022679"/>
    </source>
</evidence>
<dbReference type="InterPro" id="IPR011610">
    <property type="entry name" value="SAM_mthyl_Trfase_ML2640-like"/>
</dbReference>
<dbReference type="AlphaFoldDB" id="A0A7X6M1L7"/>
<comment type="caution">
    <text evidence="7">The sequence shown here is derived from an EMBL/GenBank/DDBJ whole genome shotgun (WGS) entry which is preliminary data.</text>
</comment>
<keyword evidence="5 6" id="KW-0949">S-adenosyl-L-methionine</keyword>
<keyword evidence="4 7" id="KW-0808">Transferase</keyword>
<dbReference type="GO" id="GO:0008168">
    <property type="term" value="F:methyltransferase activity"/>
    <property type="evidence" value="ECO:0007669"/>
    <property type="project" value="UniProtKB-UniRule"/>
</dbReference>
<keyword evidence="3 6" id="KW-0489">Methyltransferase</keyword>
<evidence type="ECO:0000313" key="7">
    <source>
        <dbReference type="EMBL" id="NKY88578.1"/>
    </source>
</evidence>
<dbReference type="PANTHER" id="PTHR43619:SF2">
    <property type="entry name" value="S-ADENOSYL-L-METHIONINE-DEPENDENT METHYLTRANSFERASES SUPERFAMILY PROTEIN"/>
    <property type="match status" value="1"/>
</dbReference>
<protein>
    <recommendedName>
        <fullName evidence="6">S-adenosyl-L-methionine-dependent methyltransferase</fullName>
        <ecNumber evidence="6">2.1.1.-</ecNumber>
    </recommendedName>
</protein>
<name>A0A7X6M1L7_9NOCA</name>